<dbReference type="RefSeq" id="WP_316965351.1">
    <property type="nucleotide sequence ID" value="NZ_JARFPK010000001.1"/>
</dbReference>
<evidence type="ECO:0000313" key="2">
    <source>
        <dbReference type="EMBL" id="MDF0589589.1"/>
    </source>
</evidence>
<organism evidence="2 3">
    <name type="scientific">Candidatus Methanocrinis natronophilus</name>
    <dbReference type="NCBI Taxonomy" id="3033396"/>
    <lineage>
        <taxon>Archaea</taxon>
        <taxon>Methanobacteriati</taxon>
        <taxon>Methanobacteriota</taxon>
        <taxon>Stenosarchaea group</taxon>
        <taxon>Methanomicrobia</taxon>
        <taxon>Methanotrichales</taxon>
        <taxon>Methanotrichaceae</taxon>
        <taxon>Methanocrinis</taxon>
    </lineage>
</organism>
<reference evidence="2 3" key="1">
    <citation type="submission" date="2023-03" db="EMBL/GenBank/DDBJ databases">
        <title>WGS of Methanotrichaceae archaeon Mx.</title>
        <authorList>
            <person name="Sorokin D.Y."/>
            <person name="Merkel A.Y."/>
        </authorList>
    </citation>
    <scope>NUCLEOTIDE SEQUENCE [LARGE SCALE GENOMIC DNA]</scope>
    <source>
        <strain evidence="2 3">Mx</strain>
    </source>
</reference>
<feature type="transmembrane region" description="Helical" evidence="1">
    <location>
        <begin position="66"/>
        <end position="87"/>
    </location>
</feature>
<keyword evidence="3" id="KW-1185">Reference proteome</keyword>
<dbReference type="Gene3D" id="1.20.120.1200">
    <property type="entry name" value="NADH-ubiquinone/plastoquinone oxidoreductase chain 6, subunit NuoJ"/>
    <property type="match status" value="1"/>
</dbReference>
<dbReference type="InterPro" id="IPR001457">
    <property type="entry name" value="NADH_UbQ/plastoQ_OxRdtase_su6"/>
</dbReference>
<dbReference type="Proteomes" id="UP001220010">
    <property type="component" value="Unassembled WGS sequence"/>
</dbReference>
<dbReference type="EMBL" id="JARFPK010000001">
    <property type="protein sequence ID" value="MDF0589589.1"/>
    <property type="molecule type" value="Genomic_DNA"/>
</dbReference>
<gene>
    <name evidence="2" type="ORF">P0O15_00130</name>
</gene>
<protein>
    <submittedName>
        <fullName evidence="2">NADH-quinone oxidoreductase subunit J</fullName>
    </submittedName>
</protein>
<keyword evidence="1" id="KW-1133">Transmembrane helix</keyword>
<dbReference type="PANTHER" id="PTHR33269">
    <property type="entry name" value="NADH-UBIQUINONE OXIDOREDUCTASE CHAIN 6"/>
    <property type="match status" value="1"/>
</dbReference>
<keyword evidence="1" id="KW-0812">Transmembrane</keyword>
<evidence type="ECO:0000313" key="3">
    <source>
        <dbReference type="Proteomes" id="UP001220010"/>
    </source>
</evidence>
<comment type="caution">
    <text evidence="2">The sequence shown here is derived from an EMBL/GenBank/DDBJ whole genome shotgun (WGS) entry which is preliminary data.</text>
</comment>
<feature type="transmembrane region" description="Helical" evidence="1">
    <location>
        <begin position="42"/>
        <end position="60"/>
    </location>
</feature>
<sequence length="99" mass="10811">MIDLAQFYDIRFLLELGAFSILAVLILGFSILTVWSRNMVHAALYLLGAFASVAMLYVSLNASFVGVAQVLVYIGGVGVLILFAVMLTRRTLVEEESHG</sequence>
<proteinExistence type="predicted"/>
<keyword evidence="1" id="KW-0472">Membrane</keyword>
<dbReference type="InterPro" id="IPR042106">
    <property type="entry name" value="Nuo/plastoQ_OxRdtase_6_NuoJ"/>
</dbReference>
<name>A0ABT5X4G7_9EURY</name>
<accession>A0ABT5X4G7</accession>
<dbReference type="Pfam" id="PF00499">
    <property type="entry name" value="Oxidored_q3"/>
    <property type="match status" value="1"/>
</dbReference>
<evidence type="ECO:0000256" key="1">
    <source>
        <dbReference type="SAM" id="Phobius"/>
    </source>
</evidence>
<feature type="transmembrane region" description="Helical" evidence="1">
    <location>
        <begin position="12"/>
        <end position="35"/>
    </location>
</feature>
<dbReference type="PANTHER" id="PTHR33269:SF17">
    <property type="entry name" value="NADH-UBIQUINONE OXIDOREDUCTASE CHAIN 6"/>
    <property type="match status" value="1"/>
</dbReference>